<dbReference type="InterPro" id="IPR038717">
    <property type="entry name" value="Tc1-like_DDE_dom"/>
</dbReference>
<dbReference type="InterPro" id="IPR036397">
    <property type="entry name" value="RNaseH_sf"/>
</dbReference>
<name>C6HYM6_9BACT</name>
<evidence type="ECO:0000313" key="2">
    <source>
        <dbReference type="EMBL" id="EES52311.1"/>
    </source>
</evidence>
<dbReference type="Proteomes" id="UP000009374">
    <property type="component" value="Unassembled WGS sequence"/>
</dbReference>
<protein>
    <submittedName>
        <fullName evidence="2">Probable transposase</fullName>
    </submittedName>
</protein>
<evidence type="ECO:0000313" key="3">
    <source>
        <dbReference type="Proteomes" id="UP000009374"/>
    </source>
</evidence>
<sequence length="75" mass="8700">MRLIHLPPYSPEVNLAERLWNVLRRDYVANRIFDSLKNAIYQAETGLGKVAANRSEIRSLPNWTWVSDTLNAIFN</sequence>
<reference evidence="2 3" key="1">
    <citation type="journal article" date="2009" name="Appl. Environ. Microbiol.">
        <title>Community genomic and proteomic analyses of chemoautotrophic iron-oxidizing "Leptospirillum rubarum" (Group II) and "Leptospirillum ferrodiazotrophum" (Group III) bacteria in acid mine drainage biofilms.</title>
        <authorList>
            <person name="Goltsman D.S."/>
            <person name="Denef V.J."/>
            <person name="Singer S.W."/>
            <person name="VerBerkmoes N.C."/>
            <person name="Lefsrud M."/>
            <person name="Mueller R.S."/>
            <person name="Dick G.J."/>
            <person name="Sun C.L."/>
            <person name="Wheeler K.E."/>
            <person name="Zemla A."/>
            <person name="Baker B.J."/>
            <person name="Hauser L."/>
            <person name="Land M."/>
            <person name="Shah M.B."/>
            <person name="Thelen M.P."/>
            <person name="Hettich R.L."/>
            <person name="Banfield J.F."/>
        </authorList>
    </citation>
    <scope>NUCLEOTIDE SEQUENCE [LARGE SCALE GENOMIC DNA]</scope>
</reference>
<keyword evidence="3" id="KW-1185">Reference proteome</keyword>
<gene>
    <name evidence="2" type="ORF">UBAL3_94240104</name>
</gene>
<dbReference type="GO" id="GO:0003676">
    <property type="term" value="F:nucleic acid binding"/>
    <property type="evidence" value="ECO:0007669"/>
    <property type="project" value="InterPro"/>
</dbReference>
<feature type="domain" description="Tc1-like transposase DDE" evidence="1">
    <location>
        <begin position="2"/>
        <end position="38"/>
    </location>
</feature>
<evidence type="ECO:0000259" key="1">
    <source>
        <dbReference type="Pfam" id="PF13358"/>
    </source>
</evidence>
<dbReference type="EMBL" id="GG693878">
    <property type="protein sequence ID" value="EES52311.1"/>
    <property type="molecule type" value="Genomic_DNA"/>
</dbReference>
<dbReference type="Pfam" id="PF13358">
    <property type="entry name" value="DDE_3"/>
    <property type="match status" value="1"/>
</dbReference>
<dbReference type="AlphaFoldDB" id="C6HYM6"/>
<proteinExistence type="predicted"/>
<organism evidence="2 3">
    <name type="scientific">Leptospirillum ferrodiazotrophum</name>
    <dbReference type="NCBI Taxonomy" id="412449"/>
    <lineage>
        <taxon>Bacteria</taxon>
        <taxon>Pseudomonadati</taxon>
        <taxon>Nitrospirota</taxon>
        <taxon>Nitrospiria</taxon>
        <taxon>Nitrospirales</taxon>
        <taxon>Nitrospiraceae</taxon>
        <taxon>Leptospirillum</taxon>
    </lineage>
</organism>
<dbReference type="Gene3D" id="3.30.420.10">
    <property type="entry name" value="Ribonuclease H-like superfamily/Ribonuclease H"/>
    <property type="match status" value="1"/>
</dbReference>
<accession>C6HYM6</accession>